<accession>A0A150G059</accession>
<dbReference type="SUPFAM" id="SSF55073">
    <property type="entry name" value="Nucleotide cyclase"/>
    <property type="match status" value="1"/>
</dbReference>
<name>A0A150G059_GONPE</name>
<sequence>MPQLTRIPVSIPATAGPFAEVAKLAKAKPRLPALLSSPGAASRTEQEVALYVAVPEALLCRLAHASSPLLRTLRTTQLGSLEAPTGNVTVAFMKVVGASTLLSELPGPASRALEQFQRLACGLLGGARGYLVEGGDGLLLAAFGSPLAGVHWALECVARLREERWEDELLGHELCEEVSLDVGAVSYSLVEASGRLSYRGRVMNRAARIAGTAAPGQVLCSGTAWVLASGEDVLPPAASEWGSSDVPSRTSGTAVAATTAASAAAVSSGAGSGNAGPAAAPALGALGRRAGGLVGTSLGRIALKGISAPVEVVHVTLAGA</sequence>
<evidence type="ECO:0000313" key="1">
    <source>
        <dbReference type="EMBL" id="KXZ42845.1"/>
    </source>
</evidence>
<dbReference type="OrthoDB" id="568473at2759"/>
<reference evidence="2" key="1">
    <citation type="journal article" date="2016" name="Nat. Commun.">
        <title>The Gonium pectorale genome demonstrates co-option of cell cycle regulation during the evolution of multicellularity.</title>
        <authorList>
            <person name="Hanschen E.R."/>
            <person name="Marriage T.N."/>
            <person name="Ferris P.J."/>
            <person name="Hamaji T."/>
            <person name="Toyoda A."/>
            <person name="Fujiyama A."/>
            <person name="Neme R."/>
            <person name="Noguchi H."/>
            <person name="Minakuchi Y."/>
            <person name="Suzuki M."/>
            <person name="Kawai-Toyooka H."/>
            <person name="Smith D.R."/>
            <person name="Sparks H."/>
            <person name="Anderson J."/>
            <person name="Bakaric R."/>
            <person name="Luria V."/>
            <person name="Karger A."/>
            <person name="Kirschner M.W."/>
            <person name="Durand P.M."/>
            <person name="Michod R.E."/>
            <person name="Nozaki H."/>
            <person name="Olson B.J."/>
        </authorList>
    </citation>
    <scope>NUCLEOTIDE SEQUENCE [LARGE SCALE GENOMIC DNA]</scope>
    <source>
        <strain evidence="2">NIES-2863</strain>
    </source>
</reference>
<dbReference type="Gene3D" id="3.30.70.1230">
    <property type="entry name" value="Nucleotide cyclase"/>
    <property type="match status" value="1"/>
</dbReference>
<keyword evidence="2" id="KW-1185">Reference proteome</keyword>
<evidence type="ECO:0000313" key="2">
    <source>
        <dbReference type="Proteomes" id="UP000075714"/>
    </source>
</evidence>
<organism evidence="1 2">
    <name type="scientific">Gonium pectorale</name>
    <name type="common">Green alga</name>
    <dbReference type="NCBI Taxonomy" id="33097"/>
    <lineage>
        <taxon>Eukaryota</taxon>
        <taxon>Viridiplantae</taxon>
        <taxon>Chlorophyta</taxon>
        <taxon>core chlorophytes</taxon>
        <taxon>Chlorophyceae</taxon>
        <taxon>CS clade</taxon>
        <taxon>Chlamydomonadales</taxon>
        <taxon>Volvocaceae</taxon>
        <taxon>Gonium</taxon>
    </lineage>
</organism>
<dbReference type="EMBL" id="LSYV01000115">
    <property type="protein sequence ID" value="KXZ42845.1"/>
    <property type="molecule type" value="Genomic_DNA"/>
</dbReference>
<dbReference type="Proteomes" id="UP000075714">
    <property type="component" value="Unassembled WGS sequence"/>
</dbReference>
<dbReference type="InterPro" id="IPR029787">
    <property type="entry name" value="Nucleotide_cyclase"/>
</dbReference>
<evidence type="ECO:0008006" key="3">
    <source>
        <dbReference type="Google" id="ProtNLM"/>
    </source>
</evidence>
<gene>
    <name evidence="1" type="ORF">GPECTOR_115g339</name>
</gene>
<proteinExistence type="predicted"/>
<comment type="caution">
    <text evidence="1">The sequence shown here is derived from an EMBL/GenBank/DDBJ whole genome shotgun (WGS) entry which is preliminary data.</text>
</comment>
<protein>
    <recommendedName>
        <fullName evidence="3">Guanylate cyclase domain-containing protein</fullName>
    </recommendedName>
</protein>
<dbReference type="AlphaFoldDB" id="A0A150G059"/>